<dbReference type="EMBL" id="SJPV01000018">
    <property type="protein sequence ID" value="TWU31183.1"/>
    <property type="molecule type" value="Genomic_DNA"/>
</dbReference>
<gene>
    <name evidence="1" type="ORF">Poly41_63740</name>
</gene>
<accession>A0A5C6D1X5</accession>
<organism evidence="1 2">
    <name type="scientific">Novipirellula artificiosorum</name>
    <dbReference type="NCBI Taxonomy" id="2528016"/>
    <lineage>
        <taxon>Bacteria</taxon>
        <taxon>Pseudomonadati</taxon>
        <taxon>Planctomycetota</taxon>
        <taxon>Planctomycetia</taxon>
        <taxon>Pirellulales</taxon>
        <taxon>Pirellulaceae</taxon>
        <taxon>Novipirellula</taxon>
    </lineage>
</organism>
<dbReference type="AlphaFoldDB" id="A0A5C6D1X5"/>
<comment type="caution">
    <text evidence="1">The sequence shown here is derived from an EMBL/GenBank/DDBJ whole genome shotgun (WGS) entry which is preliminary data.</text>
</comment>
<evidence type="ECO:0000313" key="2">
    <source>
        <dbReference type="Proteomes" id="UP000319143"/>
    </source>
</evidence>
<sequence length="75" mass="8400">MSPTGWESAPADVKALFEDAARRVGYRFVLTQIRVPEQINLRSGTCSRLLLEHTWKNTGVAPCHDSFTLDLQEAP</sequence>
<proteinExistence type="predicted"/>
<keyword evidence="2" id="KW-1185">Reference proteome</keyword>
<protein>
    <submittedName>
        <fullName evidence="1">Uncharacterized protein</fullName>
    </submittedName>
</protein>
<evidence type="ECO:0000313" key="1">
    <source>
        <dbReference type="EMBL" id="TWU31183.1"/>
    </source>
</evidence>
<dbReference type="RefSeq" id="WP_146531067.1">
    <property type="nucleotide sequence ID" value="NZ_SJPV01000018.1"/>
</dbReference>
<name>A0A5C6D1X5_9BACT</name>
<dbReference type="Proteomes" id="UP000319143">
    <property type="component" value="Unassembled WGS sequence"/>
</dbReference>
<reference evidence="1 2" key="1">
    <citation type="submission" date="2019-02" db="EMBL/GenBank/DDBJ databases">
        <title>Deep-cultivation of Planctomycetes and their phenomic and genomic characterization uncovers novel biology.</title>
        <authorList>
            <person name="Wiegand S."/>
            <person name="Jogler M."/>
            <person name="Boedeker C."/>
            <person name="Pinto D."/>
            <person name="Vollmers J."/>
            <person name="Rivas-Marin E."/>
            <person name="Kohn T."/>
            <person name="Peeters S.H."/>
            <person name="Heuer A."/>
            <person name="Rast P."/>
            <person name="Oberbeckmann S."/>
            <person name="Bunk B."/>
            <person name="Jeske O."/>
            <person name="Meyerdierks A."/>
            <person name="Storesund J.E."/>
            <person name="Kallscheuer N."/>
            <person name="Luecker S."/>
            <person name="Lage O.M."/>
            <person name="Pohl T."/>
            <person name="Merkel B.J."/>
            <person name="Hornburger P."/>
            <person name="Mueller R.-W."/>
            <person name="Bruemmer F."/>
            <person name="Labrenz M."/>
            <person name="Spormann A.M."/>
            <person name="Op Den Camp H."/>
            <person name="Overmann J."/>
            <person name="Amann R."/>
            <person name="Jetten M.S.M."/>
            <person name="Mascher T."/>
            <person name="Medema M.H."/>
            <person name="Devos D.P."/>
            <person name="Kaster A.-K."/>
            <person name="Ovreas L."/>
            <person name="Rohde M."/>
            <person name="Galperin M.Y."/>
            <person name="Jogler C."/>
        </authorList>
    </citation>
    <scope>NUCLEOTIDE SEQUENCE [LARGE SCALE GENOMIC DNA]</scope>
    <source>
        <strain evidence="1 2">Poly41</strain>
    </source>
</reference>